<sequence>MQLLWNGELLDEFLPKHKVRQGSLISPYLFVFFLKSLTHLVNLVIHKKAWKSIKINKRGPLISHLAFVDDILLFAKATLNQVNVA</sequence>
<accession>A0A151RH99</accession>
<keyword evidence="1" id="KW-1133">Transmembrane helix</keyword>
<protein>
    <recommendedName>
        <fullName evidence="2">Reverse transcriptase domain-containing protein</fullName>
    </recommendedName>
</protein>
<gene>
    <name evidence="3" type="ORF">KK1_036768</name>
</gene>
<feature type="domain" description="Reverse transcriptase" evidence="2">
    <location>
        <begin position="1"/>
        <end position="85"/>
    </location>
</feature>
<feature type="transmembrane region" description="Helical" evidence="1">
    <location>
        <begin position="25"/>
        <end position="45"/>
    </location>
</feature>
<keyword evidence="4" id="KW-1185">Reference proteome</keyword>
<dbReference type="EMBL" id="KQ483749">
    <property type="protein sequence ID" value="KYP41843.1"/>
    <property type="molecule type" value="Genomic_DNA"/>
</dbReference>
<dbReference type="AlphaFoldDB" id="A0A151RH99"/>
<proteinExistence type="predicted"/>
<evidence type="ECO:0000256" key="1">
    <source>
        <dbReference type="SAM" id="Phobius"/>
    </source>
</evidence>
<keyword evidence="1" id="KW-0472">Membrane</keyword>
<dbReference type="PROSITE" id="PS50878">
    <property type="entry name" value="RT_POL"/>
    <property type="match status" value="1"/>
</dbReference>
<reference evidence="3" key="1">
    <citation type="journal article" date="2012" name="Nat. Biotechnol.">
        <title>Draft genome sequence of pigeonpea (Cajanus cajan), an orphan legume crop of resource-poor farmers.</title>
        <authorList>
            <person name="Varshney R.K."/>
            <person name="Chen W."/>
            <person name="Li Y."/>
            <person name="Bharti A.K."/>
            <person name="Saxena R.K."/>
            <person name="Schlueter J.A."/>
            <person name="Donoghue M.T."/>
            <person name="Azam S."/>
            <person name="Fan G."/>
            <person name="Whaley A.M."/>
            <person name="Farmer A.D."/>
            <person name="Sheridan J."/>
            <person name="Iwata A."/>
            <person name="Tuteja R."/>
            <person name="Penmetsa R.V."/>
            <person name="Wu W."/>
            <person name="Upadhyaya H.D."/>
            <person name="Yang S.P."/>
            <person name="Shah T."/>
            <person name="Saxena K.B."/>
            <person name="Michael T."/>
            <person name="McCombie W.R."/>
            <person name="Yang B."/>
            <person name="Zhang G."/>
            <person name="Yang H."/>
            <person name="Wang J."/>
            <person name="Spillane C."/>
            <person name="Cook D.R."/>
            <person name="May G.D."/>
            <person name="Xu X."/>
            <person name="Jackson S.A."/>
        </authorList>
    </citation>
    <scope>NUCLEOTIDE SEQUENCE [LARGE SCALE GENOMIC DNA]</scope>
</reference>
<dbReference type="Gramene" id="C.cajan_35285.t">
    <property type="protein sequence ID" value="C.cajan_35285.t.cds1"/>
    <property type="gene ID" value="C.cajan_35285"/>
</dbReference>
<evidence type="ECO:0000259" key="2">
    <source>
        <dbReference type="PROSITE" id="PS50878"/>
    </source>
</evidence>
<name>A0A151RH99_CAJCA</name>
<evidence type="ECO:0000313" key="3">
    <source>
        <dbReference type="EMBL" id="KYP41843.1"/>
    </source>
</evidence>
<organism evidence="3 4">
    <name type="scientific">Cajanus cajan</name>
    <name type="common">Pigeon pea</name>
    <name type="synonym">Cajanus indicus</name>
    <dbReference type="NCBI Taxonomy" id="3821"/>
    <lineage>
        <taxon>Eukaryota</taxon>
        <taxon>Viridiplantae</taxon>
        <taxon>Streptophyta</taxon>
        <taxon>Embryophyta</taxon>
        <taxon>Tracheophyta</taxon>
        <taxon>Spermatophyta</taxon>
        <taxon>Magnoliopsida</taxon>
        <taxon>eudicotyledons</taxon>
        <taxon>Gunneridae</taxon>
        <taxon>Pentapetalae</taxon>
        <taxon>rosids</taxon>
        <taxon>fabids</taxon>
        <taxon>Fabales</taxon>
        <taxon>Fabaceae</taxon>
        <taxon>Papilionoideae</taxon>
        <taxon>50 kb inversion clade</taxon>
        <taxon>NPAAA clade</taxon>
        <taxon>indigoferoid/millettioid clade</taxon>
        <taxon>Phaseoleae</taxon>
        <taxon>Cajanus</taxon>
    </lineage>
</organism>
<dbReference type="InterPro" id="IPR000477">
    <property type="entry name" value="RT_dom"/>
</dbReference>
<keyword evidence="1" id="KW-0812">Transmembrane</keyword>
<dbReference type="Proteomes" id="UP000075243">
    <property type="component" value="Unassembled WGS sequence"/>
</dbReference>
<evidence type="ECO:0000313" key="4">
    <source>
        <dbReference type="Proteomes" id="UP000075243"/>
    </source>
</evidence>